<evidence type="ECO:0000256" key="2">
    <source>
        <dbReference type="ARBA" id="ARBA00022723"/>
    </source>
</evidence>
<dbReference type="GO" id="GO:0046872">
    <property type="term" value="F:metal ion binding"/>
    <property type="evidence" value="ECO:0007669"/>
    <property type="project" value="UniProtKB-KW"/>
</dbReference>
<dbReference type="InterPro" id="IPR006913">
    <property type="entry name" value="CENP-V/GFA"/>
</dbReference>
<sequence length="138" mass="15063">MAPKDYTGGCHCGLIRWTARIDLENNPTGKCNCTSCLKTRAWELLVAPSDFALHPSSDPANLTDYTFGSKRVHHLFCKTCGVRSFGRGDLPGWLGEFVAVSVVCLEGVSDAEMAGLEVVFRNGREDRYGEEPAVTGHL</sequence>
<reference evidence="5 6" key="1">
    <citation type="journal article" date="2020" name="Microbiol. Resour. Announc.">
        <title>Draft Genome Sequence of a Cladosporium Species Isolated from the Mesophotic Ascidian Didemnum maculosum.</title>
        <authorList>
            <person name="Gioti A."/>
            <person name="Siaperas R."/>
            <person name="Nikolaivits E."/>
            <person name="Le Goff G."/>
            <person name="Ouazzani J."/>
            <person name="Kotoulas G."/>
            <person name="Topakas E."/>
        </authorList>
    </citation>
    <scope>NUCLEOTIDE SEQUENCE [LARGE SCALE GENOMIC DNA]</scope>
    <source>
        <strain evidence="5 6">TM138-S3</strain>
    </source>
</reference>
<evidence type="ECO:0000313" key="6">
    <source>
        <dbReference type="Proteomes" id="UP000803884"/>
    </source>
</evidence>
<accession>A0AB34KQK5</accession>
<dbReference type="EMBL" id="JAAQHG020000017">
    <property type="protein sequence ID" value="KAL1585936.1"/>
    <property type="molecule type" value="Genomic_DNA"/>
</dbReference>
<dbReference type="RefSeq" id="XP_069229042.1">
    <property type="nucleotide sequence ID" value="XM_069373675.1"/>
</dbReference>
<evidence type="ECO:0000313" key="5">
    <source>
        <dbReference type="EMBL" id="KAL1585936.1"/>
    </source>
</evidence>
<keyword evidence="6" id="KW-1185">Reference proteome</keyword>
<feature type="domain" description="CENP-V/GFA" evidence="4">
    <location>
        <begin position="6"/>
        <end position="129"/>
    </location>
</feature>
<comment type="similarity">
    <text evidence="1">Belongs to the Gfa family.</text>
</comment>
<dbReference type="PROSITE" id="PS51891">
    <property type="entry name" value="CENP_V_GFA"/>
    <property type="match status" value="1"/>
</dbReference>
<organism evidence="5 6">
    <name type="scientific">Cladosporium halotolerans</name>
    <dbReference type="NCBI Taxonomy" id="1052096"/>
    <lineage>
        <taxon>Eukaryota</taxon>
        <taxon>Fungi</taxon>
        <taxon>Dikarya</taxon>
        <taxon>Ascomycota</taxon>
        <taxon>Pezizomycotina</taxon>
        <taxon>Dothideomycetes</taxon>
        <taxon>Dothideomycetidae</taxon>
        <taxon>Cladosporiales</taxon>
        <taxon>Cladosporiaceae</taxon>
        <taxon>Cladosporium</taxon>
    </lineage>
</organism>
<dbReference type="GeneID" id="96006513"/>
<dbReference type="InterPro" id="IPR052355">
    <property type="entry name" value="CENP-V-like"/>
</dbReference>
<comment type="caution">
    <text evidence="5">The sequence shown here is derived from an EMBL/GenBank/DDBJ whole genome shotgun (WGS) entry which is preliminary data.</text>
</comment>
<proteinExistence type="inferred from homology"/>
<dbReference type="AlphaFoldDB" id="A0AB34KQK5"/>
<dbReference type="Proteomes" id="UP000803884">
    <property type="component" value="Unassembled WGS sequence"/>
</dbReference>
<evidence type="ECO:0000259" key="4">
    <source>
        <dbReference type="PROSITE" id="PS51891"/>
    </source>
</evidence>
<evidence type="ECO:0000256" key="3">
    <source>
        <dbReference type="ARBA" id="ARBA00022833"/>
    </source>
</evidence>
<protein>
    <recommendedName>
        <fullName evidence="4">CENP-V/GFA domain-containing protein</fullName>
    </recommendedName>
</protein>
<gene>
    <name evidence="5" type="ORF">WHR41_05070</name>
</gene>
<name>A0AB34KQK5_9PEZI</name>
<dbReference type="SUPFAM" id="SSF51316">
    <property type="entry name" value="Mss4-like"/>
    <property type="match status" value="1"/>
</dbReference>
<dbReference type="Gene3D" id="2.170.150.70">
    <property type="match status" value="1"/>
</dbReference>
<evidence type="ECO:0000256" key="1">
    <source>
        <dbReference type="ARBA" id="ARBA00005495"/>
    </source>
</evidence>
<dbReference type="InterPro" id="IPR011057">
    <property type="entry name" value="Mss4-like_sf"/>
</dbReference>
<keyword evidence="2" id="KW-0479">Metal-binding</keyword>
<dbReference type="PANTHER" id="PTHR28620">
    <property type="entry name" value="CENTROMERE PROTEIN V"/>
    <property type="match status" value="1"/>
</dbReference>
<dbReference type="GO" id="GO:0016846">
    <property type="term" value="F:carbon-sulfur lyase activity"/>
    <property type="evidence" value="ECO:0007669"/>
    <property type="project" value="InterPro"/>
</dbReference>
<keyword evidence="3" id="KW-0862">Zinc</keyword>
<dbReference type="Pfam" id="PF04828">
    <property type="entry name" value="GFA"/>
    <property type="match status" value="1"/>
</dbReference>
<dbReference type="PANTHER" id="PTHR28620:SF1">
    <property type="entry name" value="CENP-V_GFA DOMAIN-CONTAINING PROTEIN"/>
    <property type="match status" value="1"/>
</dbReference>